<dbReference type="PRINTS" id="PR00723">
    <property type="entry name" value="SUBTILISIN"/>
</dbReference>
<evidence type="ECO:0000259" key="13">
    <source>
        <dbReference type="Pfam" id="PF02225"/>
    </source>
</evidence>
<feature type="region of interest" description="Disordered" evidence="11">
    <location>
        <begin position="1645"/>
        <end position="1716"/>
    </location>
</feature>
<dbReference type="InterPro" id="IPR023827">
    <property type="entry name" value="Peptidase_S8_Asp-AS"/>
</dbReference>
<gene>
    <name evidence="15" type="ORF">SAMN04488559_10687</name>
</gene>
<feature type="compositionally biased region" description="Basic and acidic residues" evidence="11">
    <location>
        <begin position="1663"/>
        <end position="1675"/>
    </location>
</feature>
<dbReference type="InterPro" id="IPR023828">
    <property type="entry name" value="Peptidase_S8_Ser-AS"/>
</dbReference>
<dbReference type="InterPro" id="IPR013783">
    <property type="entry name" value="Ig-like_fold"/>
</dbReference>
<dbReference type="Gene3D" id="3.50.30.30">
    <property type="match status" value="1"/>
</dbReference>
<evidence type="ECO:0000256" key="8">
    <source>
        <dbReference type="PIRSR" id="PIRSR615500-1"/>
    </source>
</evidence>
<organism evidence="15 16">
    <name type="scientific">Isobaculum melis</name>
    <dbReference type="NCBI Taxonomy" id="142588"/>
    <lineage>
        <taxon>Bacteria</taxon>
        <taxon>Bacillati</taxon>
        <taxon>Bacillota</taxon>
        <taxon>Bacilli</taxon>
        <taxon>Lactobacillales</taxon>
        <taxon>Carnobacteriaceae</taxon>
        <taxon>Isobaculum</taxon>
    </lineage>
</organism>
<evidence type="ECO:0000256" key="7">
    <source>
        <dbReference type="ARBA" id="ARBA00022825"/>
    </source>
</evidence>
<reference evidence="15 16" key="1">
    <citation type="submission" date="2016-10" db="EMBL/GenBank/DDBJ databases">
        <authorList>
            <person name="de Groot N.N."/>
        </authorList>
    </citation>
    <scope>NUCLEOTIDE SEQUENCE [LARGE SCALE GENOMIC DNA]</scope>
    <source>
        <strain evidence="15 16">DSM 13760</strain>
    </source>
</reference>
<feature type="domain" description="C5a peptidase/Subtilisin-like protease SBT2-like Fn3-like" evidence="14">
    <location>
        <begin position="722"/>
        <end position="827"/>
    </location>
</feature>
<evidence type="ECO:0000256" key="1">
    <source>
        <dbReference type="ARBA" id="ARBA00011073"/>
    </source>
</evidence>
<dbReference type="InterPro" id="IPR036852">
    <property type="entry name" value="Peptidase_S8/S53_dom_sf"/>
</dbReference>
<proteinExistence type="inferred from homology"/>
<sequence length="1744" mass="190558">MIKRRSSFLQNWKSLSMVGLLLITLFVNTTVSVVSATEQEITTTGSHYDEMDQLLTEKMETTDTVSKKALEENIRAQLEARGFDLSELQENEALAEQEFRIIIQLESEAAVNEISAPTGSESSVRKIESATDEVIAEQKDIKKEVEKITGNQVNQSFGYLLNGFSIDAKYADLDKIREIDGVHSVAIAKAYYPTAIDANQLAHVEQVWEKHQLKGEGMIVSIIDSGIDPTHKDLRLSDQTNEKISISEGQTNVNNIGYGKVFSRKIPYGHNYADNNEEIVDKNPAVGMHGMHVAGIVAANGEGDDPAKAVLGVAPEAQLLAMKVFSNNPRIATALDDDIIAAIEDSVKFGADIINMSLGSVSGSMDPNSPDQIAIREAAEAGVLSVISAGNSSLSTTNNPNVDPQNLLGTVDTGTLGAPGVAAEALTVASAENSLITSDGLLLYLEDGMGNKTPHQIESATSPSGAILFSKTVTASHDLLTTTHEMIDVGLGTEADYQGKDVQGKIVLIKRGEIAFSEKQANAKANGAAAAFIYNNIPNNAPISMQLADPNYLTLGLTNEAGAALVALIQQQPSQLVSFEINGYQFSNPSEGKMSAFSSWGPLPNLEFKPEISGPGGQIYSTLNDNGYGTKSGTSMSSPFVAGSTALVYQALKQKQAPLTGIDLIHFTKLSVMNTAIPMLDKEHQNAIISPRRQGAGQIKVDYAIENTTTLTDLVDGDGALALKQIGAVTTFSVQVKNNGAKEVHYQFDDVGGVYTEAQTVSSEVYDQKIEGATLTASEQSITLQPGEEKILEFSLQLPSQFSVNQFVEGYIRLTSDTEPALTMPYLGFYGDYGDAPVIDAPIYEMTSLLGYGYFTDKKNTILGLENNTVNPEKIAISPNADKRQDEAKPTLLFLRNSKSIVYEVTDANKKVLRKLYESKQDRKDYFNANTSNFSSHTITDANWDGTVYQTKTGKNEVVADGQYYLKVTAYAQVEGAKAQETYLPIKVDTTAPEISELAFQNSAGNPTLTMKVKDETSKVDTRTMVVSINGKIDTYEITDQNLDAVKVAISQAHAPRNGVNQVEVLVSDHAGNRGYLNQFVKYGESEALVLFNLVENQVITSNTLDYSEATQTFTIQGSYPINGQPLFVNGLALNPSQGVFKAAIPIDESTEEIIFSTDEAQQEILQEIPIEVHVKKPEFTLFTPSEITSTTNEASVTISGKVDSTIQNLSLENHGTTQILDLTSQIQADGSFNLTIGLANGQNAIEVTAKDAYGNQTIVKRMVTTTSIQQRTIIELENVDRSGITLIGVGNPYVDTENQTYTIKGRLREKVDQFKINQEDVAYDETTLTFEHPIQLKQGKQSVAFYLQAAHLNNGEALVNEGYYLFSDTVLPSLEIADLSIDENGDYQVYTNENPFHLKGLVSDNLSGYKLYINNENVYTDIDYASLDEKFFEGKSAVSFDHPVALTEGENFIQVGLVDSLGNLEKKRITVFLKQAVVQAPVITPSTTDATKQAVHLQATIPEETTVFYSFDGENFEPYTTEIAVSQNQKVYFKAQDKYGNVSELTIYEVQNIQEKIASKPKVTIRAYDAATKSVTAILDYETPLTDAQKAYTHLRYRLDDKKQRTTKDEFVAYEGPIQITQSTVLAVQSYDDAGNESEVIETRIQVHHPVKPTTPETETQNDEKAKETNEKENGVNQASDTTPHANQRQEKATSQNEEETNPSTHKGSLPRTGEQPIVELNLLGLTVGLLALSYLKRSKKVK</sequence>
<feature type="domain" description="PA" evidence="13">
    <location>
        <begin position="493"/>
        <end position="564"/>
    </location>
</feature>
<feature type="active site" description="Charge relay system" evidence="8 9">
    <location>
        <position position="289"/>
    </location>
</feature>
<dbReference type="InterPro" id="IPR000209">
    <property type="entry name" value="Peptidase_S8/S53_dom"/>
</dbReference>
<evidence type="ECO:0000256" key="10">
    <source>
        <dbReference type="RuleBase" id="RU003355"/>
    </source>
</evidence>
<protein>
    <submittedName>
        <fullName evidence="15">Lactocepin</fullName>
    </submittedName>
</protein>
<dbReference type="InterPro" id="IPR010435">
    <property type="entry name" value="C5a/SBT2-like_Fn3"/>
</dbReference>
<dbReference type="Pfam" id="PF00082">
    <property type="entry name" value="Peptidase_S8"/>
    <property type="match status" value="1"/>
</dbReference>
<dbReference type="PROSITE" id="PS51892">
    <property type="entry name" value="SUBTILASE"/>
    <property type="match status" value="1"/>
</dbReference>
<dbReference type="PROSITE" id="PS00138">
    <property type="entry name" value="SUBTILASE_SER"/>
    <property type="match status" value="1"/>
</dbReference>
<comment type="similarity">
    <text evidence="1 9 10">Belongs to the peptidase S8 family.</text>
</comment>
<evidence type="ECO:0000256" key="6">
    <source>
        <dbReference type="ARBA" id="ARBA00022801"/>
    </source>
</evidence>
<dbReference type="InterPro" id="IPR003137">
    <property type="entry name" value="PA_domain"/>
</dbReference>
<dbReference type="GO" id="GO:0004252">
    <property type="term" value="F:serine-type endopeptidase activity"/>
    <property type="evidence" value="ECO:0007669"/>
    <property type="project" value="UniProtKB-UniRule"/>
</dbReference>
<dbReference type="Gene3D" id="3.40.50.200">
    <property type="entry name" value="Peptidase S8/S53 domain"/>
    <property type="match status" value="1"/>
</dbReference>
<dbReference type="GO" id="GO:0016020">
    <property type="term" value="C:membrane"/>
    <property type="evidence" value="ECO:0007669"/>
    <property type="project" value="InterPro"/>
</dbReference>
<evidence type="ECO:0000256" key="3">
    <source>
        <dbReference type="ARBA" id="ARBA00022670"/>
    </source>
</evidence>
<keyword evidence="16" id="KW-1185">Reference proteome</keyword>
<dbReference type="InterPro" id="IPR034216">
    <property type="entry name" value="C5a_Peptidase"/>
</dbReference>
<accession>A0A1H9S601</accession>
<evidence type="ECO:0000256" key="2">
    <source>
        <dbReference type="ARBA" id="ARBA00022525"/>
    </source>
</evidence>
<evidence type="ECO:0000313" key="15">
    <source>
        <dbReference type="EMBL" id="SER79773.1"/>
    </source>
</evidence>
<keyword evidence="6 9" id="KW-0378">Hydrolase</keyword>
<feature type="compositionally biased region" description="Polar residues" evidence="11">
    <location>
        <begin position="1676"/>
        <end position="1688"/>
    </location>
</feature>
<evidence type="ECO:0000256" key="4">
    <source>
        <dbReference type="ARBA" id="ARBA00022729"/>
    </source>
</evidence>
<dbReference type="CDD" id="cd07475">
    <property type="entry name" value="Peptidases_S8_C5a_Peptidase"/>
    <property type="match status" value="1"/>
</dbReference>
<dbReference type="EMBL" id="FOHA01000006">
    <property type="protein sequence ID" value="SER79773.1"/>
    <property type="molecule type" value="Genomic_DNA"/>
</dbReference>
<feature type="active site" description="Charge relay system" evidence="8 9">
    <location>
        <position position="224"/>
    </location>
</feature>
<dbReference type="InterPro" id="IPR022398">
    <property type="entry name" value="Peptidase_S8_His-AS"/>
</dbReference>
<evidence type="ECO:0000256" key="9">
    <source>
        <dbReference type="PROSITE-ProRule" id="PRU01240"/>
    </source>
</evidence>
<dbReference type="PANTHER" id="PTHR43399">
    <property type="entry name" value="SUBTILISIN-RELATED"/>
    <property type="match status" value="1"/>
</dbReference>
<evidence type="ECO:0000256" key="11">
    <source>
        <dbReference type="SAM" id="MobiDB-lite"/>
    </source>
</evidence>
<dbReference type="Pfam" id="PF06280">
    <property type="entry name" value="fn3_5"/>
    <property type="match status" value="1"/>
</dbReference>
<dbReference type="STRING" id="142588.SAMN04488559_10687"/>
<name>A0A1H9S601_9LACT</name>
<keyword evidence="3 9" id="KW-0645">Protease</keyword>
<dbReference type="InterPro" id="IPR046450">
    <property type="entry name" value="PA_dom_sf"/>
</dbReference>
<evidence type="ECO:0000256" key="5">
    <source>
        <dbReference type="ARBA" id="ARBA00022737"/>
    </source>
</evidence>
<feature type="active site" description="Charge relay system" evidence="8 9">
    <location>
        <position position="635"/>
    </location>
</feature>
<evidence type="ECO:0000259" key="14">
    <source>
        <dbReference type="Pfam" id="PF06280"/>
    </source>
</evidence>
<keyword evidence="4" id="KW-0732">Signal</keyword>
<dbReference type="Proteomes" id="UP000198948">
    <property type="component" value="Unassembled WGS sequence"/>
</dbReference>
<evidence type="ECO:0000259" key="12">
    <source>
        <dbReference type="Pfam" id="PF00082"/>
    </source>
</evidence>
<feature type="domain" description="Peptidase S8/S53" evidence="12">
    <location>
        <begin position="215"/>
        <end position="697"/>
    </location>
</feature>
<dbReference type="InterPro" id="IPR051048">
    <property type="entry name" value="Peptidase_S8/S53_subtilisin"/>
</dbReference>
<keyword evidence="7 9" id="KW-0720">Serine protease</keyword>
<keyword evidence="2" id="KW-0964">Secreted</keyword>
<evidence type="ECO:0000313" key="16">
    <source>
        <dbReference type="Proteomes" id="UP000198948"/>
    </source>
</evidence>
<dbReference type="SUPFAM" id="SSF52743">
    <property type="entry name" value="Subtilisin-like"/>
    <property type="match status" value="1"/>
</dbReference>
<dbReference type="GO" id="GO:0006508">
    <property type="term" value="P:proteolysis"/>
    <property type="evidence" value="ECO:0007669"/>
    <property type="project" value="UniProtKB-KW"/>
</dbReference>
<dbReference type="PANTHER" id="PTHR43399:SF4">
    <property type="entry name" value="CELL WALL-ASSOCIATED PROTEASE"/>
    <property type="match status" value="1"/>
</dbReference>
<dbReference type="Pfam" id="PF02225">
    <property type="entry name" value="PA"/>
    <property type="match status" value="1"/>
</dbReference>
<dbReference type="Gene3D" id="2.60.40.1710">
    <property type="entry name" value="Subtilisin-like superfamily"/>
    <property type="match status" value="1"/>
</dbReference>
<dbReference type="Pfam" id="PF09136">
    <property type="entry name" value="Glucodextran_B"/>
    <property type="match status" value="1"/>
</dbReference>
<dbReference type="Gene3D" id="2.60.40.10">
    <property type="entry name" value="Immunoglobulins"/>
    <property type="match status" value="1"/>
</dbReference>
<dbReference type="PROSITE" id="PS00136">
    <property type="entry name" value="SUBTILASE_ASP"/>
    <property type="match status" value="1"/>
</dbReference>
<dbReference type="SUPFAM" id="SSF52025">
    <property type="entry name" value="PA domain"/>
    <property type="match status" value="1"/>
</dbReference>
<dbReference type="InterPro" id="IPR015500">
    <property type="entry name" value="Peptidase_S8_subtilisin-rel"/>
</dbReference>
<dbReference type="PROSITE" id="PS00137">
    <property type="entry name" value="SUBTILASE_HIS"/>
    <property type="match status" value="1"/>
</dbReference>
<keyword evidence="5" id="KW-0677">Repeat</keyword>